<protein>
    <submittedName>
        <fullName evidence="6">Protein S100-G-like</fullName>
    </submittedName>
</protein>
<dbReference type="PROSITE" id="PS50222">
    <property type="entry name" value="EF_HAND_2"/>
    <property type="match status" value="1"/>
</dbReference>
<dbReference type="Gene3D" id="1.10.238.10">
    <property type="entry name" value="EF-hand"/>
    <property type="match status" value="1"/>
</dbReference>
<proteinExistence type="inferred from homology"/>
<gene>
    <name evidence="6" type="primary">S100A4</name>
    <name evidence="6" type="ORF">AOXY_G28236</name>
    <name evidence="5" type="ORF">AOXY_G32423</name>
</gene>
<evidence type="ECO:0000256" key="1">
    <source>
        <dbReference type="ARBA" id="ARBA00007323"/>
    </source>
</evidence>
<evidence type="ECO:0000256" key="2">
    <source>
        <dbReference type="ARBA" id="ARBA00022723"/>
    </source>
</evidence>
<dbReference type="InterPro" id="IPR011992">
    <property type="entry name" value="EF-hand-dom_pair"/>
</dbReference>
<keyword evidence="7" id="KW-1185">Reference proteome</keyword>
<dbReference type="InterPro" id="IPR013787">
    <property type="entry name" value="S100_Ca-bd_sub"/>
</dbReference>
<dbReference type="PROSITE" id="PS00018">
    <property type="entry name" value="EF_HAND_1"/>
    <property type="match status" value="1"/>
</dbReference>
<comment type="caution">
    <text evidence="6">The sequence shown here is derived from an EMBL/GenBank/DDBJ whole genome shotgun (WGS) entry which is preliminary data.</text>
</comment>
<evidence type="ECO:0000313" key="6">
    <source>
        <dbReference type="EMBL" id="KAK1154710.1"/>
    </source>
</evidence>
<dbReference type="InterPro" id="IPR002048">
    <property type="entry name" value="EF_hand_dom"/>
</dbReference>
<dbReference type="Pfam" id="PF01023">
    <property type="entry name" value="S_100"/>
    <property type="match status" value="1"/>
</dbReference>
<evidence type="ECO:0000256" key="3">
    <source>
        <dbReference type="ARBA" id="ARBA00022837"/>
    </source>
</evidence>
<comment type="similarity">
    <text evidence="1">Belongs to the S-100 family.</text>
</comment>
<dbReference type="GO" id="GO:0046914">
    <property type="term" value="F:transition metal ion binding"/>
    <property type="evidence" value="ECO:0007669"/>
    <property type="project" value="InterPro"/>
</dbReference>
<accession>A0AAD8FRL9</accession>
<evidence type="ECO:0000313" key="7">
    <source>
        <dbReference type="Proteomes" id="UP001230051"/>
    </source>
</evidence>
<sequence>MSGLQPLEKNLLEIIALFNRYAKKEGHTKTLSKREASELISKELPNFMGKCDPKNVPDLDGDGEMTFEEFTVMILTVANAFNEMINSY</sequence>
<evidence type="ECO:0000313" key="5">
    <source>
        <dbReference type="EMBL" id="KAK1151565.1"/>
    </source>
</evidence>
<evidence type="ECO:0000259" key="4">
    <source>
        <dbReference type="PROSITE" id="PS50222"/>
    </source>
</evidence>
<keyword evidence="3" id="KW-0106">Calcium</keyword>
<dbReference type="EMBL" id="JAGXEW010000034">
    <property type="protein sequence ID" value="KAK1154710.1"/>
    <property type="molecule type" value="Genomic_DNA"/>
</dbReference>
<dbReference type="GO" id="GO:0048306">
    <property type="term" value="F:calcium-dependent protein binding"/>
    <property type="evidence" value="ECO:0007669"/>
    <property type="project" value="TreeGrafter"/>
</dbReference>
<name>A0AAD8FRL9_ACIOX</name>
<dbReference type="CDD" id="cd00213">
    <property type="entry name" value="S-100"/>
    <property type="match status" value="1"/>
</dbReference>
<keyword evidence="2" id="KW-0479">Metal-binding</keyword>
<dbReference type="EMBL" id="JAGXEW010000051">
    <property type="protein sequence ID" value="KAK1151565.1"/>
    <property type="molecule type" value="Genomic_DNA"/>
</dbReference>
<dbReference type="AlphaFoldDB" id="A0AAD8FRL9"/>
<dbReference type="InterPro" id="IPR018247">
    <property type="entry name" value="EF_Hand_1_Ca_BS"/>
</dbReference>
<feature type="domain" description="EF-hand" evidence="4">
    <location>
        <begin position="58"/>
        <end position="80"/>
    </location>
</feature>
<organism evidence="6 7">
    <name type="scientific">Acipenser oxyrinchus oxyrinchus</name>
    <dbReference type="NCBI Taxonomy" id="40147"/>
    <lineage>
        <taxon>Eukaryota</taxon>
        <taxon>Metazoa</taxon>
        <taxon>Chordata</taxon>
        <taxon>Craniata</taxon>
        <taxon>Vertebrata</taxon>
        <taxon>Euteleostomi</taxon>
        <taxon>Actinopterygii</taxon>
        <taxon>Chondrostei</taxon>
        <taxon>Acipenseriformes</taxon>
        <taxon>Acipenseridae</taxon>
        <taxon>Acipenser</taxon>
    </lineage>
</organism>
<dbReference type="SUPFAM" id="SSF47473">
    <property type="entry name" value="EF-hand"/>
    <property type="match status" value="1"/>
</dbReference>
<dbReference type="PANTHER" id="PTHR11639:SF134">
    <property type="entry name" value="PROTEIN S100-A1-RELATED"/>
    <property type="match status" value="1"/>
</dbReference>
<dbReference type="Proteomes" id="UP001230051">
    <property type="component" value="Unassembled WGS sequence"/>
</dbReference>
<reference evidence="6" key="1">
    <citation type="submission" date="2022-02" db="EMBL/GenBank/DDBJ databases">
        <title>Atlantic sturgeon de novo genome assembly.</title>
        <authorList>
            <person name="Stock M."/>
            <person name="Klopp C."/>
            <person name="Guiguen Y."/>
            <person name="Cabau C."/>
            <person name="Parinello H."/>
            <person name="Santidrian Yebra-Pimentel E."/>
            <person name="Kuhl H."/>
            <person name="Dirks R.P."/>
            <person name="Guessner J."/>
            <person name="Wuertz S."/>
            <person name="Du K."/>
            <person name="Schartl M."/>
        </authorList>
    </citation>
    <scope>NUCLEOTIDE SEQUENCE</scope>
    <source>
        <strain evidence="6">STURGEONOMICS-FGT-2020</strain>
        <tissue evidence="6">Whole blood</tissue>
    </source>
</reference>
<dbReference type="PANTHER" id="PTHR11639">
    <property type="entry name" value="S100 CALCIUM-BINDING PROTEIN"/>
    <property type="match status" value="1"/>
</dbReference>
<dbReference type="SMART" id="SM01394">
    <property type="entry name" value="S_100"/>
    <property type="match status" value="1"/>
</dbReference>
<dbReference type="GO" id="GO:0005509">
    <property type="term" value="F:calcium ion binding"/>
    <property type="evidence" value="ECO:0007669"/>
    <property type="project" value="InterPro"/>
</dbReference>
<dbReference type="InterPro" id="IPR034325">
    <property type="entry name" value="S-100_dom"/>
</dbReference>